<dbReference type="SUPFAM" id="SSF51197">
    <property type="entry name" value="Clavaminate synthase-like"/>
    <property type="match status" value="1"/>
</dbReference>
<dbReference type="PANTHER" id="PTHR40128">
    <property type="entry name" value="EXPRESSED PROTEIN"/>
    <property type="match status" value="1"/>
</dbReference>
<evidence type="ECO:0000313" key="1">
    <source>
        <dbReference type="EMBL" id="PMD46955.1"/>
    </source>
</evidence>
<evidence type="ECO:0000313" key="2">
    <source>
        <dbReference type="Proteomes" id="UP000235786"/>
    </source>
</evidence>
<dbReference type="AlphaFoldDB" id="A0A2J6S864"/>
<accession>A0A2J6S864</accession>
<dbReference type="STRING" id="1149755.A0A2J6S864"/>
<proteinExistence type="predicted"/>
<dbReference type="EMBL" id="KZ613938">
    <property type="protein sequence ID" value="PMD46955.1"/>
    <property type="molecule type" value="Genomic_DNA"/>
</dbReference>
<reference evidence="1 2" key="1">
    <citation type="submission" date="2016-04" db="EMBL/GenBank/DDBJ databases">
        <title>A degradative enzymes factory behind the ericoid mycorrhizal symbiosis.</title>
        <authorList>
            <consortium name="DOE Joint Genome Institute"/>
            <person name="Martino E."/>
            <person name="Morin E."/>
            <person name="Grelet G."/>
            <person name="Kuo A."/>
            <person name="Kohler A."/>
            <person name="Daghino S."/>
            <person name="Barry K."/>
            <person name="Choi C."/>
            <person name="Cichocki N."/>
            <person name="Clum A."/>
            <person name="Copeland A."/>
            <person name="Hainaut M."/>
            <person name="Haridas S."/>
            <person name="Labutti K."/>
            <person name="Lindquist E."/>
            <person name="Lipzen A."/>
            <person name="Khouja H.-R."/>
            <person name="Murat C."/>
            <person name="Ohm R."/>
            <person name="Olson A."/>
            <person name="Spatafora J."/>
            <person name="Veneault-Fourrey C."/>
            <person name="Henrissat B."/>
            <person name="Grigoriev I."/>
            <person name="Martin F."/>
            <person name="Perotto S."/>
        </authorList>
    </citation>
    <scope>NUCLEOTIDE SEQUENCE [LARGE SCALE GENOMIC DNA]</scope>
    <source>
        <strain evidence="1 2">F</strain>
    </source>
</reference>
<evidence type="ECO:0008006" key="3">
    <source>
        <dbReference type="Google" id="ProtNLM"/>
    </source>
</evidence>
<gene>
    <name evidence="1" type="ORF">L207DRAFT_477864</name>
</gene>
<organism evidence="1 2">
    <name type="scientific">Hyaloscypha variabilis (strain UAMH 11265 / GT02V1 / F)</name>
    <name type="common">Meliniomyces variabilis</name>
    <dbReference type="NCBI Taxonomy" id="1149755"/>
    <lineage>
        <taxon>Eukaryota</taxon>
        <taxon>Fungi</taxon>
        <taxon>Dikarya</taxon>
        <taxon>Ascomycota</taxon>
        <taxon>Pezizomycotina</taxon>
        <taxon>Leotiomycetes</taxon>
        <taxon>Helotiales</taxon>
        <taxon>Hyaloscyphaceae</taxon>
        <taxon>Hyaloscypha</taxon>
        <taxon>Hyaloscypha variabilis</taxon>
    </lineage>
</organism>
<sequence length="320" mass="36560">MAAVQHAPQPAPKQRTNYGSFIDTAIVSWLQPTPRNTPLSEMKRRYHEDGYIWIKNVLPPSDVYDFRQTYFTYIEPTGLLKEGTSPRDGIFNPALDPSKHQGIGAAPEQSAEGVLNAIHSDDKYHAFLKHLDLRAMVRELTGWENEVILNRALIRHNVPGSKCPSGIHYDQLFLRAGDPVFVTAWVPIGDCAADGGGLMYLENSCQLGKELENNYLSRQEREDMPKEDRVSAYNRHMSEDGHLSHNVEQWAKEEGLGRQWLVADYEAGDVVFHSPWMIHCSSRNEDTQGRIRLATDLRFYEKGVRVDERWSRSFFCRDGL</sequence>
<dbReference type="OrthoDB" id="2328924at2759"/>
<dbReference type="Proteomes" id="UP000235786">
    <property type="component" value="Unassembled WGS sequence"/>
</dbReference>
<dbReference type="PANTHER" id="PTHR40128:SF1">
    <property type="entry name" value="PHYTANOYL-COA HYDROXYLASE"/>
    <property type="match status" value="1"/>
</dbReference>
<dbReference type="Pfam" id="PF05721">
    <property type="entry name" value="PhyH"/>
    <property type="match status" value="1"/>
</dbReference>
<dbReference type="Gene3D" id="2.60.120.620">
    <property type="entry name" value="q2cbj1_9rhob like domain"/>
    <property type="match status" value="1"/>
</dbReference>
<name>A0A2J6S864_HYAVF</name>
<keyword evidence="2" id="KW-1185">Reference proteome</keyword>
<dbReference type="InterPro" id="IPR008775">
    <property type="entry name" value="Phytyl_CoA_dOase-like"/>
</dbReference>
<protein>
    <recommendedName>
        <fullName evidence="3">Phytanoyl-CoA dioxygenase</fullName>
    </recommendedName>
</protein>